<keyword evidence="2" id="KW-0732">Signal</keyword>
<proteinExistence type="predicted"/>
<accession>A0AAD5U9A7</accession>
<name>A0AAD5U9A7_9FUNG</name>
<protein>
    <submittedName>
        <fullName evidence="3">Uncharacterized protein</fullName>
    </submittedName>
</protein>
<evidence type="ECO:0000313" key="3">
    <source>
        <dbReference type="EMBL" id="KAJ3225326.1"/>
    </source>
</evidence>
<keyword evidence="4" id="KW-1185">Reference proteome</keyword>
<feature type="compositionally biased region" description="Acidic residues" evidence="1">
    <location>
        <begin position="66"/>
        <end position="83"/>
    </location>
</feature>
<feature type="region of interest" description="Disordered" evidence="1">
    <location>
        <begin position="65"/>
        <end position="86"/>
    </location>
</feature>
<comment type="caution">
    <text evidence="3">The sequence shown here is derived from an EMBL/GenBank/DDBJ whole genome shotgun (WGS) entry which is preliminary data.</text>
</comment>
<dbReference type="AlphaFoldDB" id="A0AAD5U9A7"/>
<evidence type="ECO:0000256" key="2">
    <source>
        <dbReference type="SAM" id="SignalP"/>
    </source>
</evidence>
<feature type="signal peptide" evidence="2">
    <location>
        <begin position="1"/>
        <end position="18"/>
    </location>
</feature>
<feature type="chain" id="PRO_5042060425" evidence="2">
    <location>
        <begin position="19"/>
        <end position="201"/>
    </location>
</feature>
<dbReference type="EMBL" id="JADGJW010000064">
    <property type="protein sequence ID" value="KAJ3225326.1"/>
    <property type="molecule type" value="Genomic_DNA"/>
</dbReference>
<reference evidence="3" key="1">
    <citation type="submission" date="2020-05" db="EMBL/GenBank/DDBJ databases">
        <title>Phylogenomic resolution of chytrid fungi.</title>
        <authorList>
            <person name="Stajich J.E."/>
            <person name="Amses K."/>
            <person name="Simmons R."/>
            <person name="Seto K."/>
            <person name="Myers J."/>
            <person name="Bonds A."/>
            <person name="Quandt C.A."/>
            <person name="Barry K."/>
            <person name="Liu P."/>
            <person name="Grigoriev I."/>
            <person name="Longcore J.E."/>
            <person name="James T.Y."/>
        </authorList>
    </citation>
    <scope>NUCLEOTIDE SEQUENCE</scope>
    <source>
        <strain evidence="3">JEL0476</strain>
    </source>
</reference>
<sequence length="201" mass="23243">MKLLFVLTLLIALAMVASRSYGYKKKHYANPEEVEADEVATLNAGEIEVNPAVNDDKLNEQNVQAFDDDDDEDDEDDDEDDDSGAYGVQAAYGYKKKHYGYKKHHHKNHKYGYKKKHYKSYLDAENADEDDDDDDEGGDDEQELQSQGASYDKYKRKNLIFQFYIFAFTDYGVNLVEHEDCLKALLVQMKWHTIAAWIETE</sequence>
<evidence type="ECO:0000256" key="1">
    <source>
        <dbReference type="SAM" id="MobiDB-lite"/>
    </source>
</evidence>
<dbReference type="Proteomes" id="UP001211065">
    <property type="component" value="Unassembled WGS sequence"/>
</dbReference>
<feature type="region of interest" description="Disordered" evidence="1">
    <location>
        <begin position="126"/>
        <end position="149"/>
    </location>
</feature>
<gene>
    <name evidence="3" type="ORF">HK099_006971</name>
</gene>
<feature type="compositionally biased region" description="Acidic residues" evidence="1">
    <location>
        <begin position="126"/>
        <end position="143"/>
    </location>
</feature>
<evidence type="ECO:0000313" key="4">
    <source>
        <dbReference type="Proteomes" id="UP001211065"/>
    </source>
</evidence>
<organism evidence="3 4">
    <name type="scientific">Clydaea vesicula</name>
    <dbReference type="NCBI Taxonomy" id="447962"/>
    <lineage>
        <taxon>Eukaryota</taxon>
        <taxon>Fungi</taxon>
        <taxon>Fungi incertae sedis</taxon>
        <taxon>Chytridiomycota</taxon>
        <taxon>Chytridiomycota incertae sedis</taxon>
        <taxon>Chytridiomycetes</taxon>
        <taxon>Lobulomycetales</taxon>
        <taxon>Lobulomycetaceae</taxon>
        <taxon>Clydaea</taxon>
    </lineage>
</organism>